<evidence type="ECO:0000313" key="2">
    <source>
        <dbReference type="Proteomes" id="UP001060085"/>
    </source>
</evidence>
<gene>
    <name evidence="1" type="ORF">M9H77_23350</name>
</gene>
<organism evidence="1 2">
    <name type="scientific">Catharanthus roseus</name>
    <name type="common">Madagascar periwinkle</name>
    <name type="synonym">Vinca rosea</name>
    <dbReference type="NCBI Taxonomy" id="4058"/>
    <lineage>
        <taxon>Eukaryota</taxon>
        <taxon>Viridiplantae</taxon>
        <taxon>Streptophyta</taxon>
        <taxon>Embryophyta</taxon>
        <taxon>Tracheophyta</taxon>
        <taxon>Spermatophyta</taxon>
        <taxon>Magnoliopsida</taxon>
        <taxon>eudicotyledons</taxon>
        <taxon>Gunneridae</taxon>
        <taxon>Pentapetalae</taxon>
        <taxon>asterids</taxon>
        <taxon>lamiids</taxon>
        <taxon>Gentianales</taxon>
        <taxon>Apocynaceae</taxon>
        <taxon>Rauvolfioideae</taxon>
        <taxon>Vinceae</taxon>
        <taxon>Catharanthinae</taxon>
        <taxon>Catharanthus</taxon>
    </lineage>
</organism>
<comment type="caution">
    <text evidence="1">The sequence shown here is derived from an EMBL/GenBank/DDBJ whole genome shotgun (WGS) entry which is preliminary data.</text>
</comment>
<protein>
    <submittedName>
        <fullName evidence="1">Uncharacterized protein</fullName>
    </submittedName>
</protein>
<dbReference type="EMBL" id="CM044705">
    <property type="protein sequence ID" value="KAI5664027.1"/>
    <property type="molecule type" value="Genomic_DNA"/>
</dbReference>
<keyword evidence="2" id="KW-1185">Reference proteome</keyword>
<sequence>MAKENPKSGYQTVPLWNNPKPFNLRDDSREILVHFMKHVPVKFSDKFWIVIAREAEEQQKVEIDVVEKNYPYALQMPLERSGANQGAESYQTKDISRGSAKAYRERIASHTHVCFHFSLESDYHIMDNVILSVRDGPGDDGLRPSLYRSCLSCRILSEINP</sequence>
<accession>A0ACC0AUA5</accession>
<evidence type="ECO:0000313" key="1">
    <source>
        <dbReference type="EMBL" id="KAI5664027.1"/>
    </source>
</evidence>
<reference evidence="2" key="1">
    <citation type="journal article" date="2023" name="Nat. Plants">
        <title>Single-cell RNA sequencing provides a high-resolution roadmap for understanding the multicellular compartmentation of specialized metabolism.</title>
        <authorList>
            <person name="Sun S."/>
            <person name="Shen X."/>
            <person name="Li Y."/>
            <person name="Li Y."/>
            <person name="Wang S."/>
            <person name="Li R."/>
            <person name="Zhang H."/>
            <person name="Shen G."/>
            <person name="Guo B."/>
            <person name="Wei J."/>
            <person name="Xu J."/>
            <person name="St-Pierre B."/>
            <person name="Chen S."/>
            <person name="Sun C."/>
        </authorList>
    </citation>
    <scope>NUCLEOTIDE SEQUENCE [LARGE SCALE GENOMIC DNA]</scope>
</reference>
<name>A0ACC0AUA5_CATRO</name>
<proteinExistence type="predicted"/>
<dbReference type="Proteomes" id="UP001060085">
    <property type="component" value="Linkage Group LG05"/>
</dbReference>